<gene>
    <name evidence="1" type="ORF">GF068_31195</name>
</gene>
<dbReference type="Proteomes" id="UP000440224">
    <property type="component" value="Unassembled WGS sequence"/>
</dbReference>
<accession>A0A6N7PZP2</accession>
<dbReference type="EMBL" id="WJIE01000011">
    <property type="protein sequence ID" value="MRG96356.1"/>
    <property type="molecule type" value="Genomic_DNA"/>
</dbReference>
<comment type="caution">
    <text evidence="1">The sequence shown here is derived from an EMBL/GenBank/DDBJ whole genome shotgun (WGS) entry which is preliminary data.</text>
</comment>
<sequence>MSDPKNSQPAGDEHASARESLTLVGGHALTVERNPQNNVLRVVGPNGAVGVSITITPQAITVSLAGADLLLETTGKLAVRADELSLHGERGVSVTTGGDAVLRAEGDLHSEARIQNIQATLGNVNVRANDDVQLDGERIRLNSPDAAPPMPWPKGGK</sequence>
<evidence type="ECO:0000313" key="2">
    <source>
        <dbReference type="Proteomes" id="UP000440224"/>
    </source>
</evidence>
<evidence type="ECO:0008006" key="3">
    <source>
        <dbReference type="Google" id="ProtNLM"/>
    </source>
</evidence>
<dbReference type="OrthoDB" id="272075at2"/>
<organism evidence="1 2">
    <name type="scientific">Polyangium spumosum</name>
    <dbReference type="NCBI Taxonomy" id="889282"/>
    <lineage>
        <taxon>Bacteria</taxon>
        <taxon>Pseudomonadati</taxon>
        <taxon>Myxococcota</taxon>
        <taxon>Polyangia</taxon>
        <taxon>Polyangiales</taxon>
        <taxon>Polyangiaceae</taxon>
        <taxon>Polyangium</taxon>
    </lineage>
</organism>
<dbReference type="AlphaFoldDB" id="A0A6N7PZP2"/>
<name>A0A6N7PZP2_9BACT</name>
<keyword evidence="2" id="KW-1185">Reference proteome</keyword>
<proteinExistence type="predicted"/>
<dbReference type="RefSeq" id="WP_153823163.1">
    <property type="nucleotide sequence ID" value="NZ_WJIE01000011.1"/>
</dbReference>
<protein>
    <recommendedName>
        <fullName evidence="3">DUF2345 domain-containing protein</fullName>
    </recommendedName>
</protein>
<evidence type="ECO:0000313" key="1">
    <source>
        <dbReference type="EMBL" id="MRG96356.1"/>
    </source>
</evidence>
<reference evidence="1 2" key="1">
    <citation type="submission" date="2019-10" db="EMBL/GenBank/DDBJ databases">
        <title>A soil myxobacterium in the family Polyangiaceae.</title>
        <authorList>
            <person name="Li Y."/>
            <person name="Wang J."/>
        </authorList>
    </citation>
    <scope>NUCLEOTIDE SEQUENCE [LARGE SCALE GENOMIC DNA]</scope>
    <source>
        <strain evidence="1 2">DSM 14734</strain>
    </source>
</reference>